<name>A0A967AQW2_9FLAO</name>
<keyword evidence="2" id="KW-1185">Reference proteome</keyword>
<organism evidence="1 2">
    <name type="scientific">Pelagihabitans pacificus</name>
    <dbReference type="NCBI Taxonomy" id="2696054"/>
    <lineage>
        <taxon>Bacteria</taxon>
        <taxon>Pseudomonadati</taxon>
        <taxon>Bacteroidota</taxon>
        <taxon>Flavobacteriia</taxon>
        <taxon>Flavobacteriales</taxon>
        <taxon>Flavobacteriaceae</taxon>
        <taxon>Pelagihabitans</taxon>
    </lineage>
</organism>
<dbReference type="RefSeq" id="WP_166204721.1">
    <property type="nucleotide sequence ID" value="NZ_VIKU02000001.1"/>
</dbReference>
<dbReference type="EMBL" id="VIKU02000001">
    <property type="protein sequence ID" value="NHF57860.1"/>
    <property type="molecule type" value="Genomic_DNA"/>
</dbReference>
<reference evidence="1" key="2">
    <citation type="submission" date="2020-03" db="EMBL/GenBank/DDBJ databases">
        <title>Flavobacteriaceae bacterium strain TP-CH-4, a member of the family Flavobacteriaceae isolated from a deep-sea seamount.</title>
        <authorList>
            <person name="Zhang D.-C."/>
        </authorList>
    </citation>
    <scope>NUCLEOTIDE SEQUENCE</scope>
    <source>
        <strain evidence="1">TP-CH-4</strain>
    </source>
</reference>
<accession>A0A967AQW2</accession>
<proteinExistence type="predicted"/>
<gene>
    <name evidence="1" type="ORF">FK220_000805</name>
</gene>
<evidence type="ECO:0000313" key="2">
    <source>
        <dbReference type="Proteomes" id="UP000707206"/>
    </source>
</evidence>
<dbReference type="Proteomes" id="UP000707206">
    <property type="component" value="Unassembled WGS sequence"/>
</dbReference>
<protein>
    <submittedName>
        <fullName evidence="1">Uncharacterized protein</fullName>
    </submittedName>
</protein>
<dbReference type="AlphaFoldDB" id="A0A967AQW2"/>
<reference evidence="1" key="1">
    <citation type="submission" date="2019-07" db="EMBL/GenBank/DDBJ databases">
        <authorList>
            <person name="De-Chao Zhang Q."/>
        </authorList>
    </citation>
    <scope>NUCLEOTIDE SEQUENCE</scope>
    <source>
        <strain evidence="1">TP-CH-4</strain>
    </source>
</reference>
<evidence type="ECO:0000313" key="1">
    <source>
        <dbReference type="EMBL" id="NHF57860.1"/>
    </source>
</evidence>
<comment type="caution">
    <text evidence="1">The sequence shown here is derived from an EMBL/GenBank/DDBJ whole genome shotgun (WGS) entry which is preliminary data.</text>
</comment>
<sequence>MLYIISGSSRSGKTLMAKKILAEKGVSYLLLDWLVMGFTNGIPEYGIHDRLFPDEIA</sequence>